<name>A0ABS3PVU4_9FLAO</name>
<sequence>MKTCTIQNNTISLNHSVIFTEKGIPLAEFAKKALKALRVEYAKFYKMDTLSKMAFLAAEVLLSPFSQEEKNGIALVFANRAASLDTDLKHQATIADEGEYYPSPAVFVYTLPNICLGEISIRHQLKTENAFMVFDNYGQAEVFFKEYSRQLIAEKSAEKVLCAWVEVLEDECEVIATLY</sequence>
<dbReference type="RefSeq" id="WP_208058140.1">
    <property type="nucleotide sequence ID" value="NZ_JAGDYP010000002.1"/>
</dbReference>
<proteinExistence type="predicted"/>
<evidence type="ECO:0000313" key="1">
    <source>
        <dbReference type="EMBL" id="MBO1883448.1"/>
    </source>
</evidence>
<reference evidence="1 2" key="1">
    <citation type="submission" date="2021-03" db="EMBL/GenBank/DDBJ databases">
        <title>Isolation and description of Capnocytophaga bilenii sp. nov., a novel Capnocytophaga species, isolated from a gingivitis subject.</title>
        <authorList>
            <person name="Antezack A."/>
            <person name="Monnet-Corti V."/>
            <person name="La Scola B."/>
        </authorList>
    </citation>
    <scope>NUCLEOTIDE SEQUENCE [LARGE SCALE GENOMIC DNA]</scope>
    <source>
        <strain evidence="1 2">Marseille-Q4570</strain>
    </source>
</reference>
<keyword evidence="2" id="KW-1185">Reference proteome</keyword>
<accession>A0ABS3PVU4</accession>
<dbReference type="EMBL" id="JAGDYP010000002">
    <property type="protein sequence ID" value="MBO1883448.1"/>
    <property type="molecule type" value="Genomic_DNA"/>
</dbReference>
<gene>
    <name evidence="1" type="ORF">J4N46_03165</name>
</gene>
<organism evidence="1 2">
    <name type="scientific">Capnocytophaga bilenii</name>
    <dbReference type="NCBI Taxonomy" id="2819369"/>
    <lineage>
        <taxon>Bacteria</taxon>
        <taxon>Pseudomonadati</taxon>
        <taxon>Bacteroidota</taxon>
        <taxon>Flavobacteriia</taxon>
        <taxon>Flavobacteriales</taxon>
        <taxon>Flavobacteriaceae</taxon>
        <taxon>Capnocytophaga</taxon>
    </lineage>
</organism>
<dbReference type="Proteomes" id="UP000681610">
    <property type="component" value="Unassembled WGS sequence"/>
</dbReference>
<evidence type="ECO:0000313" key="2">
    <source>
        <dbReference type="Proteomes" id="UP000681610"/>
    </source>
</evidence>
<comment type="caution">
    <text evidence="1">The sequence shown here is derived from an EMBL/GenBank/DDBJ whole genome shotgun (WGS) entry which is preliminary data.</text>
</comment>
<protein>
    <submittedName>
        <fullName evidence="1">3-oxoacyl-ACP synthase</fullName>
    </submittedName>
</protein>